<dbReference type="InterPro" id="IPR003953">
    <property type="entry name" value="FAD-dep_OxRdtase_2_FAD-bd"/>
</dbReference>
<dbReference type="InterPro" id="IPR019546">
    <property type="entry name" value="TAT_signal_bac_arc"/>
</dbReference>
<dbReference type="SUPFAM" id="SSF56425">
    <property type="entry name" value="Succinate dehydrogenase/fumarate reductase flavoprotein, catalytic domain"/>
    <property type="match status" value="1"/>
</dbReference>
<evidence type="ECO:0000256" key="3">
    <source>
        <dbReference type="ARBA" id="ARBA00022827"/>
    </source>
</evidence>
<accession>A0ABV1JAE2</accession>
<evidence type="ECO:0000256" key="2">
    <source>
        <dbReference type="ARBA" id="ARBA00022630"/>
    </source>
</evidence>
<protein>
    <submittedName>
        <fullName evidence="6">FAD-dependent oxidoreductase</fullName>
    </submittedName>
</protein>
<dbReference type="PROSITE" id="PS51257">
    <property type="entry name" value="PROKAR_LIPOPROTEIN"/>
    <property type="match status" value="1"/>
</dbReference>
<dbReference type="PANTHER" id="PTHR43400:SF7">
    <property type="entry name" value="FAD-DEPENDENT OXIDOREDUCTASE 2 FAD BINDING DOMAIN-CONTAINING PROTEIN"/>
    <property type="match status" value="1"/>
</dbReference>
<feature type="domain" description="FAD-dependent oxidoreductase 2 FAD-binding" evidence="5">
    <location>
        <begin position="81"/>
        <end position="540"/>
    </location>
</feature>
<dbReference type="PANTHER" id="PTHR43400">
    <property type="entry name" value="FUMARATE REDUCTASE"/>
    <property type="match status" value="1"/>
</dbReference>
<dbReference type="InterPro" id="IPR006311">
    <property type="entry name" value="TAT_signal"/>
</dbReference>
<evidence type="ECO:0000256" key="1">
    <source>
        <dbReference type="ARBA" id="ARBA00001974"/>
    </source>
</evidence>
<dbReference type="Gene3D" id="3.90.700.10">
    <property type="entry name" value="Succinate dehydrogenase/fumarate reductase flavoprotein, catalytic domain"/>
    <property type="match status" value="1"/>
</dbReference>
<dbReference type="InterPro" id="IPR036188">
    <property type="entry name" value="FAD/NAD-bd_sf"/>
</dbReference>
<keyword evidence="2" id="KW-0285">Flavoprotein</keyword>
<dbReference type="Proteomes" id="UP001487305">
    <property type="component" value="Unassembled WGS sequence"/>
</dbReference>
<dbReference type="PROSITE" id="PS51318">
    <property type="entry name" value="TAT"/>
    <property type="match status" value="1"/>
</dbReference>
<comment type="cofactor">
    <cofactor evidence="1">
        <name>FAD</name>
        <dbReference type="ChEBI" id="CHEBI:57692"/>
    </cofactor>
</comment>
<sequence>MGNKACVDRRGFLKGSVAIGAVTALGALAGCSPQQGGQPEAASAAASSEGVTASVVEGKWAFEIPPEPIAESDIAETVEDDIIVIGAGVSGLVTALAAAEEGASVTLICAGTAPVARGGTFHAFKSRLLDEVGLSDPYGANIGEFFKKEMMASSWNIDQRKWYRFYNHSEETMNWLLDKVEAAGYECVIENFVADESAGVNTSVVGGHSFMGGEIVSTGMGGPLVVEVLVAEGERAGVKYLYSTTAKQLVREDDGAGRVSAVIAENPDGAYVKYAGKKGIVMATGDFSGDREMVAKYCPSVLPFLNDNKDTYDAQFQFGGLMPGDGHKMGLWIGAAWQHSSLCTPMVFTGGPGATASPSTGLLLDARGERFGNEDMTNSFLANALMQLPDQAAYGIWDTGAASFFKWPAAAPYGSGTMTPEDVIAGWETACTQSNPTMVKGETVEEVAELLGLPIDETVKAVARYSELAEAGVDEDFHKRPQLLSPITTGPFYGMKYKGEDMLTIMGGLRTNADMQVCDADDNPIEGLYNVGTMVGDMYSNLYTLLVPGFNLGSTCLTFGYLTGKSLAKA</sequence>
<keyword evidence="4" id="KW-0560">Oxidoreductase</keyword>
<evidence type="ECO:0000256" key="4">
    <source>
        <dbReference type="ARBA" id="ARBA00023002"/>
    </source>
</evidence>
<keyword evidence="3" id="KW-0274">FAD</keyword>
<dbReference type="InterPro" id="IPR027477">
    <property type="entry name" value="Succ_DH/fumarate_Rdtase_cat_sf"/>
</dbReference>
<dbReference type="Gene3D" id="3.50.50.60">
    <property type="entry name" value="FAD/NAD(P)-binding domain"/>
    <property type="match status" value="1"/>
</dbReference>
<dbReference type="EMBL" id="JBBNOP010000002">
    <property type="protein sequence ID" value="MEQ3362029.1"/>
    <property type="molecule type" value="Genomic_DNA"/>
</dbReference>
<organism evidence="6 7">
    <name type="scientific">Raoultibacter massiliensis</name>
    <dbReference type="NCBI Taxonomy" id="1852371"/>
    <lineage>
        <taxon>Bacteria</taxon>
        <taxon>Bacillati</taxon>
        <taxon>Actinomycetota</taxon>
        <taxon>Coriobacteriia</taxon>
        <taxon>Eggerthellales</taxon>
        <taxon>Eggerthellaceae</taxon>
        <taxon>Raoultibacter</taxon>
    </lineage>
</organism>
<dbReference type="NCBIfam" id="TIGR01409">
    <property type="entry name" value="TAT_signal_seq"/>
    <property type="match status" value="1"/>
</dbReference>
<evidence type="ECO:0000313" key="7">
    <source>
        <dbReference type="Proteomes" id="UP001487305"/>
    </source>
</evidence>
<dbReference type="RefSeq" id="WP_349227170.1">
    <property type="nucleotide sequence ID" value="NZ_DBFADM010000027.1"/>
</dbReference>
<dbReference type="Pfam" id="PF00890">
    <property type="entry name" value="FAD_binding_2"/>
    <property type="match status" value="1"/>
</dbReference>
<evidence type="ECO:0000259" key="5">
    <source>
        <dbReference type="Pfam" id="PF00890"/>
    </source>
</evidence>
<gene>
    <name evidence="6" type="ORF">AAA083_03445</name>
</gene>
<evidence type="ECO:0000313" key="6">
    <source>
        <dbReference type="EMBL" id="MEQ3362029.1"/>
    </source>
</evidence>
<keyword evidence="7" id="KW-1185">Reference proteome</keyword>
<reference evidence="6 7" key="1">
    <citation type="submission" date="2024-04" db="EMBL/GenBank/DDBJ databases">
        <title>Human intestinal bacterial collection.</title>
        <authorList>
            <person name="Pauvert C."/>
            <person name="Hitch T.C.A."/>
            <person name="Clavel T."/>
        </authorList>
    </citation>
    <scope>NUCLEOTIDE SEQUENCE [LARGE SCALE GENOMIC DNA]</scope>
    <source>
        <strain evidence="6 7">CLA-KB-H42</strain>
    </source>
</reference>
<dbReference type="SUPFAM" id="SSF51905">
    <property type="entry name" value="FAD/NAD(P)-binding domain"/>
    <property type="match status" value="1"/>
</dbReference>
<comment type="caution">
    <text evidence="6">The sequence shown here is derived from an EMBL/GenBank/DDBJ whole genome shotgun (WGS) entry which is preliminary data.</text>
</comment>
<dbReference type="InterPro" id="IPR050315">
    <property type="entry name" value="FAD-oxidoreductase_2"/>
</dbReference>
<proteinExistence type="predicted"/>
<name>A0ABV1JAE2_9ACTN</name>
<dbReference type="PRINTS" id="PR00411">
    <property type="entry name" value="PNDRDTASEI"/>
</dbReference>